<organism evidence="2 3">
    <name type="scientific">Liparis tanakae</name>
    <name type="common">Tanaka's snailfish</name>
    <dbReference type="NCBI Taxonomy" id="230148"/>
    <lineage>
        <taxon>Eukaryota</taxon>
        <taxon>Metazoa</taxon>
        <taxon>Chordata</taxon>
        <taxon>Craniata</taxon>
        <taxon>Vertebrata</taxon>
        <taxon>Euteleostomi</taxon>
        <taxon>Actinopterygii</taxon>
        <taxon>Neopterygii</taxon>
        <taxon>Teleostei</taxon>
        <taxon>Neoteleostei</taxon>
        <taxon>Acanthomorphata</taxon>
        <taxon>Eupercaria</taxon>
        <taxon>Perciformes</taxon>
        <taxon>Cottioidei</taxon>
        <taxon>Cottales</taxon>
        <taxon>Liparidae</taxon>
        <taxon>Liparis</taxon>
    </lineage>
</organism>
<dbReference type="Proteomes" id="UP000314294">
    <property type="component" value="Unassembled WGS sequence"/>
</dbReference>
<name>A0A4Z2IQJ9_9TELE</name>
<feature type="region of interest" description="Disordered" evidence="1">
    <location>
        <begin position="1"/>
        <end position="39"/>
    </location>
</feature>
<proteinExistence type="predicted"/>
<gene>
    <name evidence="2" type="ORF">EYF80_009564</name>
</gene>
<dbReference type="AlphaFoldDB" id="A0A4Z2IQJ9"/>
<evidence type="ECO:0000313" key="2">
    <source>
        <dbReference type="EMBL" id="TNN80239.1"/>
    </source>
</evidence>
<accession>A0A4Z2IQJ9</accession>
<sequence length="77" mass="8418">MGDSEWTRCPEPTVAARTGVREDRKTSKLRMSPSISSRGSTSFVVGMFLEILQREKEKDMKSAGVCGDALLSPANII</sequence>
<dbReference type="EMBL" id="SRLO01000056">
    <property type="protein sequence ID" value="TNN80239.1"/>
    <property type="molecule type" value="Genomic_DNA"/>
</dbReference>
<keyword evidence="3" id="KW-1185">Reference proteome</keyword>
<reference evidence="2 3" key="1">
    <citation type="submission" date="2019-03" db="EMBL/GenBank/DDBJ databases">
        <title>First draft genome of Liparis tanakae, snailfish: a comprehensive survey of snailfish specific genes.</title>
        <authorList>
            <person name="Kim W."/>
            <person name="Song I."/>
            <person name="Jeong J.-H."/>
            <person name="Kim D."/>
            <person name="Kim S."/>
            <person name="Ryu S."/>
            <person name="Song J.Y."/>
            <person name="Lee S.K."/>
        </authorList>
    </citation>
    <scope>NUCLEOTIDE SEQUENCE [LARGE SCALE GENOMIC DNA]</scope>
    <source>
        <tissue evidence="2">Muscle</tissue>
    </source>
</reference>
<evidence type="ECO:0000313" key="3">
    <source>
        <dbReference type="Proteomes" id="UP000314294"/>
    </source>
</evidence>
<protein>
    <submittedName>
        <fullName evidence="2">Uncharacterized protein</fullName>
    </submittedName>
</protein>
<comment type="caution">
    <text evidence="2">The sequence shown here is derived from an EMBL/GenBank/DDBJ whole genome shotgun (WGS) entry which is preliminary data.</text>
</comment>
<evidence type="ECO:0000256" key="1">
    <source>
        <dbReference type="SAM" id="MobiDB-lite"/>
    </source>
</evidence>